<keyword evidence="1" id="KW-0472">Membrane</keyword>
<dbReference type="PANTHER" id="PTHR38787">
    <property type="entry name" value="REGULATORY P DOMAIN-CONTAINING PROTEIN"/>
    <property type="match status" value="1"/>
</dbReference>
<keyword evidence="1" id="KW-1133">Transmembrane helix</keyword>
<dbReference type="InterPro" id="IPR013211">
    <property type="entry name" value="LVIVD"/>
</dbReference>
<organism evidence="3">
    <name type="scientific">marine metagenome</name>
    <dbReference type="NCBI Taxonomy" id="408172"/>
    <lineage>
        <taxon>unclassified sequences</taxon>
        <taxon>metagenomes</taxon>
        <taxon>ecological metagenomes</taxon>
    </lineage>
</organism>
<feature type="domain" description="Dockerin" evidence="2">
    <location>
        <begin position="445"/>
        <end position="501"/>
    </location>
</feature>
<dbReference type="AlphaFoldDB" id="A0A382A8I1"/>
<keyword evidence="1" id="KW-0812">Transmembrane</keyword>
<dbReference type="PANTHER" id="PTHR38787:SF3">
    <property type="entry name" value="REGULATORY P DOMAIN-CONTAINING PROTEIN"/>
    <property type="match status" value="1"/>
</dbReference>
<dbReference type="PROSITE" id="PS51766">
    <property type="entry name" value="DOCKERIN"/>
    <property type="match status" value="1"/>
</dbReference>
<evidence type="ECO:0000256" key="1">
    <source>
        <dbReference type="SAM" id="Phobius"/>
    </source>
</evidence>
<dbReference type="SUPFAM" id="SSF63446">
    <property type="entry name" value="Type I dockerin domain"/>
    <property type="match status" value="1"/>
</dbReference>
<name>A0A382A8I1_9ZZZZ</name>
<dbReference type="GO" id="GO:0005576">
    <property type="term" value="C:extracellular region"/>
    <property type="evidence" value="ECO:0007669"/>
    <property type="project" value="TreeGrafter"/>
</dbReference>
<reference evidence="3" key="1">
    <citation type="submission" date="2018-05" db="EMBL/GenBank/DDBJ databases">
        <authorList>
            <person name="Lanie J.A."/>
            <person name="Ng W.-L."/>
            <person name="Kazmierczak K.M."/>
            <person name="Andrzejewski T.M."/>
            <person name="Davidsen T.M."/>
            <person name="Wayne K.J."/>
            <person name="Tettelin H."/>
            <person name="Glass J.I."/>
            <person name="Rusch D."/>
            <person name="Podicherti R."/>
            <person name="Tsui H.-C.T."/>
            <person name="Winkler M.E."/>
        </authorList>
    </citation>
    <scope>NUCLEOTIDE SEQUENCE</scope>
</reference>
<dbReference type="InterPro" id="IPR016134">
    <property type="entry name" value="Dockerin_dom"/>
</dbReference>
<dbReference type="InterPro" id="IPR002105">
    <property type="entry name" value="Dockerin_1_rpt"/>
</dbReference>
<sequence length="501" mass="57031">MLYYIMKQYEILIFCTMIIFFYSFGWTGGTYNLNLIHHIDEITEYNSNSNFGVSDVWGYTDETGIEYAIVGYRYGTYIYDVTSNPDYPHLISDITGPSDGDYYYHRDYKTYGDHLYIVNEMSGLDAGMQVVDMSPLPDGVPIKRDTYTGIIQSHNLWIDTDLGYGFIEKYYPENIHVIDLSDPDIPVHTGSLSYWDGENCHDIYTRNNIAYISEGYSYEFGLYNISNITDPIQLANIPSFGYAHNAWLNEEGTHLVTAEETVGMTVKIWDIQDLSNINLVGEYLGENSLAHNVHVKDDFVYISHYTTGLKILDIFDPSNPIEVAAYDTYPDDDNNGFYGCWGAFPFTSNNYVFASDMQYGLFVLKFDEIQAGWVYGIITDDSGTLEGVEIKSTLNDATFISNTNGFYEFGFPEGDQEFKFYVNDNLLHTQIINIIPHETTEYNINFGISGDINGDGQLNILDVILIVNQILSNQYHENSDLNGDGFLNILDIIHIVNLILN</sequence>
<dbReference type="CDD" id="cd14256">
    <property type="entry name" value="Dockerin_I"/>
    <property type="match status" value="1"/>
</dbReference>
<dbReference type="Pfam" id="PF00404">
    <property type="entry name" value="Dockerin_1"/>
    <property type="match status" value="1"/>
</dbReference>
<dbReference type="PROSITE" id="PS00018">
    <property type="entry name" value="EF_HAND_1"/>
    <property type="match status" value="1"/>
</dbReference>
<dbReference type="GO" id="GO:0000272">
    <property type="term" value="P:polysaccharide catabolic process"/>
    <property type="evidence" value="ECO:0007669"/>
    <property type="project" value="InterPro"/>
</dbReference>
<evidence type="ECO:0000259" key="2">
    <source>
        <dbReference type="PROSITE" id="PS51766"/>
    </source>
</evidence>
<accession>A0A382A8I1</accession>
<protein>
    <recommendedName>
        <fullName evidence="2">Dockerin domain-containing protein</fullName>
    </recommendedName>
</protein>
<dbReference type="Pfam" id="PF08309">
    <property type="entry name" value="LVIVD"/>
    <property type="match status" value="1"/>
</dbReference>
<dbReference type="NCBIfam" id="TIGR04312">
    <property type="entry name" value="choice_anch_B"/>
    <property type="match status" value="1"/>
</dbReference>
<dbReference type="EMBL" id="UINC01024366">
    <property type="protein sequence ID" value="SVA97845.1"/>
    <property type="molecule type" value="Genomic_DNA"/>
</dbReference>
<evidence type="ECO:0000313" key="3">
    <source>
        <dbReference type="EMBL" id="SVA97845.1"/>
    </source>
</evidence>
<dbReference type="InterPro" id="IPR036439">
    <property type="entry name" value="Dockerin_dom_sf"/>
</dbReference>
<dbReference type="Gene3D" id="2.60.40.4130">
    <property type="match status" value="1"/>
</dbReference>
<proteinExistence type="predicted"/>
<dbReference type="GO" id="GO:0004553">
    <property type="term" value="F:hydrolase activity, hydrolyzing O-glycosyl compounds"/>
    <property type="evidence" value="ECO:0007669"/>
    <property type="project" value="InterPro"/>
</dbReference>
<dbReference type="InterPro" id="IPR018247">
    <property type="entry name" value="EF_Hand_1_Ca_BS"/>
</dbReference>
<feature type="transmembrane region" description="Helical" evidence="1">
    <location>
        <begin position="12"/>
        <end position="31"/>
    </location>
</feature>
<gene>
    <name evidence="3" type="ORF">METZ01_LOCUS150699</name>
</gene>
<dbReference type="InterPro" id="IPR027589">
    <property type="entry name" value="Choice_anch_B"/>
</dbReference>